<dbReference type="PANTHER" id="PTHR28307">
    <property type="entry name" value="PROTEIN PAL1"/>
    <property type="match status" value="1"/>
</dbReference>
<sequence length="409" mass="44917">MSVPEGRYSNNPFADALTPTSTGSRASGSNPSHQRPRVAPPSQQAPVQQQRPRRSKDESAMPPPSYEEAAGRRAARSEYPREKQPQQSSEARRHEHSSSRTREHRSRSEGEVNGEHRHRSHRHRERGERSESSRHHKDSSPKRSSRHRSSRSKKQTEIEKPENLDTIDKLDVTGFFGGGAFHHDGPFDACTPHRNKNTKAAPVMAFPVDGPNSTIRGMGPLHTKEQQIDILFGNADKADEMYASTAPIARTRSVPQQATSAPTQQYTTLQASQSQKRTIPPSSQALDPNSYSHGALVDDSRAPPVTNSVEVLKHDPSVVAFDANAKATPVHGTTTLGLGSSTFLDGAPATKAAIHEASTKSELSRNRSLVNRMRKKSSDLPGNEAHYEESAPSGNSLLRRVKSLKVSRK</sequence>
<keyword evidence="3" id="KW-1185">Reference proteome</keyword>
<feature type="compositionally biased region" description="Basic and acidic residues" evidence="1">
    <location>
        <begin position="154"/>
        <end position="165"/>
    </location>
</feature>
<feature type="region of interest" description="Disordered" evidence="1">
    <location>
        <begin position="1"/>
        <end position="165"/>
    </location>
</feature>
<dbReference type="RefSeq" id="XP_022458664.1">
    <property type="nucleotide sequence ID" value="XM_022602905.1"/>
</dbReference>
<feature type="region of interest" description="Disordered" evidence="1">
    <location>
        <begin position="354"/>
        <end position="409"/>
    </location>
</feature>
<dbReference type="HOGENOM" id="CLU_041195_1_0_1"/>
<feature type="compositionally biased region" description="Basic and acidic residues" evidence="1">
    <location>
        <begin position="125"/>
        <end position="141"/>
    </location>
</feature>
<gene>
    <name evidence="2" type="ORF">KUCA_T00002636001</name>
</gene>
<evidence type="ECO:0000256" key="1">
    <source>
        <dbReference type="SAM" id="MobiDB-lite"/>
    </source>
</evidence>
<dbReference type="GeneID" id="34520052"/>
<evidence type="ECO:0008006" key="4">
    <source>
        <dbReference type="Google" id="ProtNLM"/>
    </source>
</evidence>
<feature type="region of interest" description="Disordered" evidence="1">
    <location>
        <begin position="249"/>
        <end position="288"/>
    </location>
</feature>
<protein>
    <recommendedName>
        <fullName evidence="4">Pal1 cell morphology protein</fullName>
    </recommendedName>
</protein>
<feature type="compositionally biased region" description="Basic residues" evidence="1">
    <location>
        <begin position="143"/>
        <end position="153"/>
    </location>
</feature>
<feature type="compositionally biased region" description="Basic and acidic residues" evidence="1">
    <location>
        <begin position="354"/>
        <end position="365"/>
    </location>
</feature>
<organism evidence="2 3">
    <name type="scientific">Kuraishia capsulata CBS 1993</name>
    <dbReference type="NCBI Taxonomy" id="1382522"/>
    <lineage>
        <taxon>Eukaryota</taxon>
        <taxon>Fungi</taxon>
        <taxon>Dikarya</taxon>
        <taxon>Ascomycota</taxon>
        <taxon>Saccharomycotina</taxon>
        <taxon>Pichiomycetes</taxon>
        <taxon>Pichiales</taxon>
        <taxon>Pichiaceae</taxon>
        <taxon>Kuraishia</taxon>
    </lineage>
</organism>
<dbReference type="GO" id="GO:0005737">
    <property type="term" value="C:cytoplasm"/>
    <property type="evidence" value="ECO:0007669"/>
    <property type="project" value="TreeGrafter"/>
</dbReference>
<accession>W6MKT7</accession>
<feature type="compositionally biased region" description="Low complexity" evidence="1">
    <location>
        <begin position="40"/>
        <end position="50"/>
    </location>
</feature>
<reference evidence="2" key="1">
    <citation type="submission" date="2013-12" db="EMBL/GenBank/DDBJ databases">
        <authorList>
            <person name="Genoscope - CEA"/>
        </authorList>
    </citation>
    <scope>NUCLEOTIDE SEQUENCE</scope>
    <source>
        <strain evidence="2">CBS 1993</strain>
    </source>
</reference>
<dbReference type="EMBL" id="HG793127">
    <property type="protein sequence ID" value="CDK26663.1"/>
    <property type="molecule type" value="Genomic_DNA"/>
</dbReference>
<dbReference type="STRING" id="1382522.W6MKT7"/>
<feature type="compositionally biased region" description="Polar residues" evidence="1">
    <location>
        <begin position="253"/>
        <end position="288"/>
    </location>
</feature>
<dbReference type="Pfam" id="PF08316">
    <property type="entry name" value="Pal1"/>
    <property type="match status" value="1"/>
</dbReference>
<reference evidence="2" key="2">
    <citation type="submission" date="2014-02" db="EMBL/GenBank/DDBJ databases">
        <title>Complete DNA sequence of /Kuraishia capsulata/ illustrates novel genomic features among budding yeasts (/Saccharomycotina/).</title>
        <authorList>
            <person name="Morales L."/>
            <person name="Noel B."/>
            <person name="Porcel B."/>
            <person name="Marcet-Houben M."/>
            <person name="Hullo M-F."/>
            <person name="Sacerdot C."/>
            <person name="Tekaia F."/>
            <person name="Leh-Louis V."/>
            <person name="Despons L."/>
            <person name="Khanna V."/>
            <person name="Aury J-M."/>
            <person name="Barbe V."/>
            <person name="Couloux A."/>
            <person name="Labadie K."/>
            <person name="Pelletier E."/>
            <person name="Souciet J-L."/>
            <person name="Boekhout T."/>
            <person name="Gabaldon T."/>
            <person name="Wincker P."/>
            <person name="Dujon B."/>
        </authorList>
    </citation>
    <scope>NUCLEOTIDE SEQUENCE</scope>
    <source>
        <strain evidence="2">CBS 1993</strain>
    </source>
</reference>
<evidence type="ECO:0000313" key="3">
    <source>
        <dbReference type="Proteomes" id="UP000019384"/>
    </source>
</evidence>
<dbReference type="InterPro" id="IPR013226">
    <property type="entry name" value="Pal1"/>
</dbReference>
<evidence type="ECO:0000313" key="2">
    <source>
        <dbReference type="EMBL" id="CDK26663.1"/>
    </source>
</evidence>
<feature type="compositionally biased region" description="Basic residues" evidence="1">
    <location>
        <begin position="399"/>
        <end position="409"/>
    </location>
</feature>
<dbReference type="OrthoDB" id="5352132at2759"/>
<proteinExistence type="predicted"/>
<dbReference type="PANTHER" id="PTHR28307:SF2">
    <property type="entry name" value="PROTEIN PAL1"/>
    <property type="match status" value="1"/>
</dbReference>
<feature type="compositionally biased region" description="Polar residues" evidence="1">
    <location>
        <begin position="8"/>
        <end position="33"/>
    </location>
</feature>
<name>W6MKT7_9ASCO</name>
<dbReference type="Proteomes" id="UP000019384">
    <property type="component" value="Unassembled WGS sequence"/>
</dbReference>
<dbReference type="AlphaFoldDB" id="W6MKT7"/>
<feature type="compositionally biased region" description="Basic and acidic residues" evidence="1">
    <location>
        <begin position="69"/>
        <end position="115"/>
    </location>
</feature>